<dbReference type="Gene3D" id="3.40.50.300">
    <property type="entry name" value="P-loop containing nucleotide triphosphate hydrolases"/>
    <property type="match status" value="2"/>
</dbReference>
<comment type="catalytic activity">
    <reaction evidence="11 12">
        <text>ATP + H2O + cellular proteinSide 1 = ADP + phosphate + cellular proteinSide 2.</text>
        <dbReference type="EC" id="7.4.2.8"/>
    </reaction>
</comment>
<dbReference type="InterPro" id="IPR000185">
    <property type="entry name" value="SecA"/>
</dbReference>
<keyword evidence="4 12" id="KW-0963">Cytoplasm</keyword>
<dbReference type="AlphaFoldDB" id="A0AB39RQK4"/>
<dbReference type="FunFam" id="1.10.3060.10:FF:000002">
    <property type="entry name" value="Preprotein translocase subunit SecA"/>
    <property type="match status" value="1"/>
</dbReference>
<sequence length="920" mass="103472">MAGKGLDAITGRIMRAGEGRMLRRLERIAEQVGSLEEEFKSLTDEELQALTPEFKERYAGGESLDDLLPEAFAAMREAARRTLGMRHFDVQIMGGAALHSGNIAEMQTGEGKTLVGTLPVYLNALTGKGVHLVTVNDYLAERDAEWMGRAYRFMGLTVGVIKTQSTPAERRAQYACDITYGTNTEFGFDYLRDNMAWSQDELVQRGHHFAIVDEADSILIDEARTPLIISGPADQPTHWYESFAAFALRMKGVLVQEEQFTTQADKDRLAELRTQYHYEYDPKKRTVAILDAGVEYVQDQLGIDSLYESDHTPLIGHLNNALKAKEHFKKDKDYVVVDGEVLIVDEHTGRILAGRRYNEGLHQAIEAKEGVTIKDENQTLATITLQNFFRLYEKLAGMTGTAMTEAAEFHQIYKLHVVPIPTNRPMVRRDDPDQIYRTEEAKYAAILADIAEKHEQGQPILVGTTSVEKSEVLSARLRKRGIRHEVLNAKNHQREAQIVAQAGRKGAVTVATNMAGRGTDIMLGGNPEAMALAETAQDAEPEERQKVLDRITSAVAAEHDEVKELGGLYVLGTERHESRRIDNQLRGRSGRQGDPGASRFYLSLQDDLMRLFRANVVDRVMSMANVPDDVPIENKMVTRAIASAQAQLEQQHFESRKDVLKFDEVLNRQRTLIYAERRRVLAGEDLREQILHFMDDTVRAYIEQETSEGFAEEWDLERLWGALKQLYPVGITIEELEEEAGDRANLTAGELIDAVTDDIHARYEEREAELGAEALRDLERLVVLSVLDRKWREHLYEMDYLRDGIGLRWTLGREPIVEYEREGFDMYGAMTDAIKEESVGYVFNLDAAAPGAGTGRGPTDGLHFTAPTLDTAEGVVQGEFAPTDATPSVSPPDQPGLEPREAPVPPRARTRTRKQRRRRR</sequence>
<feature type="binding site" evidence="12">
    <location>
        <position position="520"/>
    </location>
    <ligand>
        <name>ATP</name>
        <dbReference type="ChEBI" id="CHEBI:30616"/>
    </ligand>
</feature>
<dbReference type="Pfam" id="PF01043">
    <property type="entry name" value="SecA_PP_bind"/>
    <property type="match status" value="1"/>
</dbReference>
<comment type="subcellular location">
    <subcellularLocation>
        <location evidence="12">Cell membrane</location>
        <topology evidence="12">Peripheral membrane protein</topology>
        <orientation evidence="12">Cytoplasmic side</orientation>
    </subcellularLocation>
    <subcellularLocation>
        <location evidence="12">Cytoplasm</location>
    </subcellularLocation>
    <text evidence="12">Distribution is 50-50.</text>
</comment>
<dbReference type="PANTHER" id="PTHR30612">
    <property type="entry name" value="SECA INNER MEMBRANE COMPONENT OF SEC PROTEIN SECRETION SYSTEM"/>
    <property type="match status" value="1"/>
</dbReference>
<dbReference type="Gene3D" id="3.90.1440.10">
    <property type="entry name" value="SecA, preprotein cross-linking domain"/>
    <property type="match status" value="1"/>
</dbReference>
<dbReference type="InterPro" id="IPR001650">
    <property type="entry name" value="Helicase_C-like"/>
</dbReference>
<dbReference type="PROSITE" id="PS51194">
    <property type="entry name" value="HELICASE_CTER"/>
    <property type="match status" value="1"/>
</dbReference>
<dbReference type="GO" id="GO:0005829">
    <property type="term" value="C:cytosol"/>
    <property type="evidence" value="ECO:0007669"/>
    <property type="project" value="TreeGrafter"/>
</dbReference>
<protein>
    <recommendedName>
        <fullName evidence="12 13">Protein translocase subunit SecA</fullName>
        <ecNumber evidence="12">7.4.2.8</ecNumber>
    </recommendedName>
</protein>
<keyword evidence="6 12" id="KW-0067">ATP-binding</keyword>
<dbReference type="HAMAP" id="MF_01382">
    <property type="entry name" value="SecA"/>
    <property type="match status" value="1"/>
</dbReference>
<evidence type="ECO:0000313" key="18">
    <source>
        <dbReference type="EMBL" id="XDQ56481.1"/>
    </source>
</evidence>
<dbReference type="CDD" id="cd17928">
    <property type="entry name" value="DEXDc_SecA"/>
    <property type="match status" value="1"/>
</dbReference>
<dbReference type="InterPro" id="IPR011130">
    <property type="entry name" value="SecA_preprotein_X-link_dom"/>
</dbReference>
<dbReference type="GO" id="GO:0043952">
    <property type="term" value="P:protein transport by the Sec complex"/>
    <property type="evidence" value="ECO:0007669"/>
    <property type="project" value="UniProtKB-ARBA"/>
</dbReference>
<dbReference type="FunFam" id="3.40.50.300:FF:000334">
    <property type="entry name" value="Protein translocase subunit SecA"/>
    <property type="match status" value="1"/>
</dbReference>
<keyword evidence="2 12" id="KW-0813">Transport</keyword>
<feature type="binding site" evidence="12">
    <location>
        <position position="91"/>
    </location>
    <ligand>
        <name>ATP</name>
        <dbReference type="ChEBI" id="CHEBI:30616"/>
    </ligand>
</feature>
<evidence type="ECO:0000256" key="1">
    <source>
        <dbReference type="ARBA" id="ARBA00007650"/>
    </source>
</evidence>
<dbReference type="NCBIfam" id="TIGR00963">
    <property type="entry name" value="secA"/>
    <property type="match status" value="1"/>
</dbReference>
<dbReference type="Pfam" id="PF07517">
    <property type="entry name" value="SecA_DEAD"/>
    <property type="match status" value="1"/>
</dbReference>
<evidence type="ECO:0000256" key="10">
    <source>
        <dbReference type="ARBA" id="ARBA00023136"/>
    </source>
</evidence>
<evidence type="ECO:0000256" key="5">
    <source>
        <dbReference type="ARBA" id="ARBA00022741"/>
    </source>
</evidence>
<dbReference type="InterPro" id="IPR044722">
    <property type="entry name" value="SecA_SF2_C"/>
</dbReference>
<dbReference type="InterPro" id="IPR036670">
    <property type="entry name" value="SecA_X-link_sf"/>
</dbReference>
<evidence type="ECO:0000259" key="15">
    <source>
        <dbReference type="PROSITE" id="PS51192"/>
    </source>
</evidence>
<dbReference type="InterPro" id="IPR020937">
    <property type="entry name" value="SecA_CS"/>
</dbReference>
<evidence type="ECO:0000256" key="7">
    <source>
        <dbReference type="ARBA" id="ARBA00022927"/>
    </source>
</evidence>
<dbReference type="FunFam" id="3.40.50.300:FF:000113">
    <property type="entry name" value="Preprotein translocase subunit SecA"/>
    <property type="match status" value="1"/>
</dbReference>
<evidence type="ECO:0000256" key="6">
    <source>
        <dbReference type="ARBA" id="ARBA00022840"/>
    </source>
</evidence>
<keyword evidence="3 12" id="KW-1003">Cell membrane</keyword>
<keyword evidence="8 12" id="KW-1278">Translocase</keyword>
<dbReference type="GO" id="GO:0005886">
    <property type="term" value="C:plasma membrane"/>
    <property type="evidence" value="ECO:0007669"/>
    <property type="project" value="UniProtKB-SubCell"/>
</dbReference>
<feature type="domain" description="SecA family profile" evidence="17">
    <location>
        <begin position="7"/>
        <end position="633"/>
    </location>
</feature>
<feature type="region of interest" description="Disordered" evidence="14">
    <location>
        <begin position="876"/>
        <end position="920"/>
    </location>
</feature>
<evidence type="ECO:0000259" key="16">
    <source>
        <dbReference type="PROSITE" id="PS51194"/>
    </source>
</evidence>
<evidence type="ECO:0000256" key="14">
    <source>
        <dbReference type="SAM" id="MobiDB-lite"/>
    </source>
</evidence>
<dbReference type="PROSITE" id="PS51192">
    <property type="entry name" value="HELICASE_ATP_BIND_1"/>
    <property type="match status" value="1"/>
</dbReference>
<keyword evidence="9 12" id="KW-0811">Translocation</keyword>
<dbReference type="SMART" id="SM00958">
    <property type="entry name" value="SecA_PP_bind"/>
    <property type="match status" value="1"/>
</dbReference>
<dbReference type="SUPFAM" id="SSF81886">
    <property type="entry name" value="Helical scaffold and wing domains of SecA"/>
    <property type="match status" value="1"/>
</dbReference>
<feature type="compositionally biased region" description="Basic residues" evidence="14">
    <location>
        <begin position="908"/>
        <end position="920"/>
    </location>
</feature>
<dbReference type="SMART" id="SM00957">
    <property type="entry name" value="SecA_DEAD"/>
    <property type="match status" value="1"/>
</dbReference>
<evidence type="ECO:0000256" key="2">
    <source>
        <dbReference type="ARBA" id="ARBA00022448"/>
    </source>
</evidence>
<dbReference type="FunFam" id="3.90.1440.10:FF:000002">
    <property type="entry name" value="Protein translocase subunit SecA"/>
    <property type="match status" value="1"/>
</dbReference>
<evidence type="ECO:0000256" key="4">
    <source>
        <dbReference type="ARBA" id="ARBA00022490"/>
    </source>
</evidence>
<evidence type="ECO:0000256" key="12">
    <source>
        <dbReference type="HAMAP-Rule" id="MF_01382"/>
    </source>
</evidence>
<dbReference type="SUPFAM" id="SSF81767">
    <property type="entry name" value="Pre-protein crosslinking domain of SecA"/>
    <property type="match status" value="1"/>
</dbReference>
<evidence type="ECO:0000259" key="17">
    <source>
        <dbReference type="PROSITE" id="PS51196"/>
    </source>
</evidence>
<dbReference type="InterPro" id="IPR014001">
    <property type="entry name" value="Helicase_ATP-bd"/>
</dbReference>
<name>A0AB39RQK4_9ACTN</name>
<keyword evidence="7 12" id="KW-0653">Protein transport</keyword>
<accession>A0AB39RQK4</accession>
<dbReference type="Pfam" id="PF21090">
    <property type="entry name" value="P-loop_SecA"/>
    <property type="match status" value="1"/>
</dbReference>
<gene>
    <name evidence="12 18" type="primary">secA</name>
    <name evidence="18" type="ORF">AB5J53_34795</name>
</gene>
<dbReference type="SUPFAM" id="SSF52540">
    <property type="entry name" value="P-loop containing nucleoside triphosphate hydrolases"/>
    <property type="match status" value="2"/>
</dbReference>
<evidence type="ECO:0000256" key="11">
    <source>
        <dbReference type="ARBA" id="ARBA00034006"/>
    </source>
</evidence>
<dbReference type="Pfam" id="PF07516">
    <property type="entry name" value="SecA_SW"/>
    <property type="match status" value="1"/>
</dbReference>
<evidence type="ECO:0000256" key="3">
    <source>
        <dbReference type="ARBA" id="ARBA00022475"/>
    </source>
</evidence>
<dbReference type="RefSeq" id="WP_369249567.1">
    <property type="nucleotide sequence ID" value="NZ_CP163443.1"/>
</dbReference>
<dbReference type="GO" id="GO:0017038">
    <property type="term" value="P:protein import"/>
    <property type="evidence" value="ECO:0007669"/>
    <property type="project" value="InterPro"/>
</dbReference>
<dbReference type="PANTHER" id="PTHR30612:SF0">
    <property type="entry name" value="CHLOROPLAST PROTEIN-TRANSPORTING ATPASE"/>
    <property type="match status" value="1"/>
</dbReference>
<evidence type="ECO:0000256" key="13">
    <source>
        <dbReference type="RuleBase" id="RU003874"/>
    </source>
</evidence>
<comment type="similarity">
    <text evidence="1 12 13">Belongs to the SecA family.</text>
</comment>
<dbReference type="GO" id="GO:0008564">
    <property type="term" value="F:protein-exporting ATPase activity"/>
    <property type="evidence" value="ECO:0007669"/>
    <property type="project" value="UniProtKB-EC"/>
</dbReference>
<feature type="domain" description="Helicase C-terminal" evidence="16">
    <location>
        <begin position="431"/>
        <end position="638"/>
    </location>
</feature>
<dbReference type="CDD" id="cd18803">
    <property type="entry name" value="SF2_C_secA"/>
    <property type="match status" value="1"/>
</dbReference>
<proteinExistence type="inferred from homology"/>
<dbReference type="NCBIfam" id="NF009538">
    <property type="entry name" value="PRK12904.1"/>
    <property type="match status" value="1"/>
</dbReference>
<evidence type="ECO:0000256" key="8">
    <source>
        <dbReference type="ARBA" id="ARBA00022967"/>
    </source>
</evidence>
<dbReference type="InterPro" id="IPR027417">
    <property type="entry name" value="P-loop_NTPase"/>
</dbReference>
<dbReference type="GO" id="GO:0065002">
    <property type="term" value="P:intracellular protein transmembrane transport"/>
    <property type="evidence" value="ECO:0007669"/>
    <property type="project" value="UniProtKB-UniRule"/>
</dbReference>
<comment type="function">
    <text evidence="12">Part of the Sec protein translocase complex. Interacts with the SecYEG preprotein conducting channel. Has a central role in coupling the hydrolysis of ATP to the transfer of proteins into and across the cell membrane, serving as an ATP-driven molecular motor driving the stepwise translocation of polypeptide chains across the membrane.</text>
</comment>
<feature type="domain" description="Helicase ATP-binding" evidence="15">
    <location>
        <begin position="93"/>
        <end position="237"/>
    </location>
</feature>
<dbReference type="GO" id="GO:0006605">
    <property type="term" value="P:protein targeting"/>
    <property type="evidence" value="ECO:0007669"/>
    <property type="project" value="UniProtKB-UniRule"/>
</dbReference>
<dbReference type="PROSITE" id="PS01312">
    <property type="entry name" value="SECA"/>
    <property type="match status" value="1"/>
</dbReference>
<dbReference type="EC" id="7.4.2.8" evidence="12"/>
<dbReference type="InterPro" id="IPR011115">
    <property type="entry name" value="SecA_DEAD"/>
</dbReference>
<dbReference type="InterPro" id="IPR036266">
    <property type="entry name" value="SecA_Wing/Scaffold_sf"/>
</dbReference>
<organism evidence="18">
    <name type="scientific">Streptomyces sp. R41</name>
    <dbReference type="NCBI Taxonomy" id="3238632"/>
    <lineage>
        <taxon>Bacteria</taxon>
        <taxon>Bacillati</taxon>
        <taxon>Actinomycetota</taxon>
        <taxon>Actinomycetes</taxon>
        <taxon>Kitasatosporales</taxon>
        <taxon>Streptomycetaceae</taxon>
        <taxon>Streptomyces</taxon>
    </lineage>
</organism>
<dbReference type="EMBL" id="CP163443">
    <property type="protein sequence ID" value="XDQ56481.1"/>
    <property type="molecule type" value="Genomic_DNA"/>
</dbReference>
<dbReference type="GO" id="GO:0005524">
    <property type="term" value="F:ATP binding"/>
    <property type="evidence" value="ECO:0007669"/>
    <property type="project" value="UniProtKB-UniRule"/>
</dbReference>
<reference evidence="18" key="1">
    <citation type="submission" date="2024-07" db="EMBL/GenBank/DDBJ databases">
        <authorList>
            <person name="Yu S.T."/>
        </authorList>
    </citation>
    <scope>NUCLEOTIDE SEQUENCE</scope>
    <source>
        <strain evidence="18">R41</strain>
    </source>
</reference>
<dbReference type="GO" id="GO:0031522">
    <property type="term" value="C:cell envelope Sec protein transport complex"/>
    <property type="evidence" value="ECO:0007669"/>
    <property type="project" value="TreeGrafter"/>
</dbReference>
<keyword evidence="5 12" id="KW-0547">Nucleotide-binding</keyword>
<dbReference type="InterPro" id="IPR014018">
    <property type="entry name" value="SecA_motor_DEAD"/>
</dbReference>
<evidence type="ECO:0000256" key="9">
    <source>
        <dbReference type="ARBA" id="ARBA00023010"/>
    </source>
</evidence>
<feature type="binding site" evidence="12">
    <location>
        <begin position="109"/>
        <end position="113"/>
    </location>
    <ligand>
        <name>ATP</name>
        <dbReference type="ChEBI" id="CHEBI:30616"/>
    </ligand>
</feature>
<comment type="subunit">
    <text evidence="12">Monomer and homodimer. Part of the essential Sec protein translocation apparatus which comprises SecA, SecYEG and auxiliary proteins SecDF. Other proteins may also be involved.</text>
</comment>
<dbReference type="PROSITE" id="PS51196">
    <property type="entry name" value="SECA_MOTOR_DEAD"/>
    <property type="match status" value="1"/>
</dbReference>
<dbReference type="Gene3D" id="1.10.3060.10">
    <property type="entry name" value="Helical scaffold and wing domains of SecA"/>
    <property type="match status" value="1"/>
</dbReference>
<dbReference type="InterPro" id="IPR011116">
    <property type="entry name" value="SecA_Wing/Scaffold"/>
</dbReference>
<keyword evidence="10 12" id="KW-0472">Membrane</keyword>
<dbReference type="PRINTS" id="PR00906">
    <property type="entry name" value="SECA"/>
</dbReference>